<reference evidence="2 3" key="1">
    <citation type="submission" date="2023-11" db="EMBL/GenBank/DDBJ databases">
        <title>Lentzea sokolovensis, sp. nov., Lentzea kristufkii, sp. nov., and Lentzea miocenensis, sp. nov., rare actinobacteria from Sokolov Coal Basin, Miocene lacustrine sediment, Czech Republic.</title>
        <authorList>
            <person name="Lara A."/>
            <person name="Kotroba L."/>
            <person name="Nouioui I."/>
            <person name="Neumann-Schaal M."/>
            <person name="Mast Y."/>
            <person name="Chronakova A."/>
        </authorList>
    </citation>
    <scope>NUCLEOTIDE SEQUENCE [LARGE SCALE GENOMIC DNA]</scope>
    <source>
        <strain evidence="2 3">BCCO 10_0798</strain>
    </source>
</reference>
<dbReference type="Proteomes" id="UP001271792">
    <property type="component" value="Unassembled WGS sequence"/>
</dbReference>
<accession>A0ABU4TNA6</accession>
<keyword evidence="3" id="KW-1185">Reference proteome</keyword>
<evidence type="ECO:0000259" key="1">
    <source>
        <dbReference type="Pfam" id="PF12770"/>
    </source>
</evidence>
<comment type="caution">
    <text evidence="2">The sequence shown here is derived from an EMBL/GenBank/DDBJ whole genome shotgun (WGS) entry which is preliminary data.</text>
</comment>
<dbReference type="EMBL" id="JAXAVV010000004">
    <property type="protein sequence ID" value="MDX8049710.1"/>
    <property type="molecule type" value="Genomic_DNA"/>
</dbReference>
<feature type="domain" description="CHAT" evidence="1">
    <location>
        <begin position="1073"/>
        <end position="1361"/>
    </location>
</feature>
<sequence>MTDDHRDRFDRVESLLFEFDTRMDEGEPGDQAVLDEVRYHLDWIQAVAGEPSFDWLWAHYLSAEWHRCRARMRQDVREIDAAVAELRLVVGYSDTFYFRLDLVELIQIRYNATDADDRPYLAEVVAELRALASRDPDDEEDRAKVLSLLGQTLREQFRRELNADENPAPELLDEAEHCLYGSLDLFDADAESLRAEAVVDLAKLLTFRFGTTVDAYARDRKADREEAIALYEMVALDDPAAAFELSDLLMDGSDEMIARTEALRVLDTVKHSPRWEDHKGQYAARRSDLLISRARGNRAELPGLIDHLVDAFAAQPEQGPVGLALTEAYWLAGDAEGVVRTIGRLAAITDGEDVPPPEVLLPYLAIATASLALRGRADRAEAEHLLRMCVREPSELGWTKQLPHALLAMVVDDQAAVPESLATSVIGDGNEKQSACDLLDWLRQHERPGPDWLCAVAAMTVKLVEDPDTRLTALHAVAAARAAVSGQEPFALELLVRHAMLLAGHGEDTNDRDAEIEAAVLLDEYFGVAGVDDPLRTVALGLHGAVVADVHARGGVAGVPLDNAKAALEKACADPDVDADLRSVFLVQLARLELLLTVQDRADHYGTAISHCREAMSLATPGTEDHDRAWFMLGSVLLSRFHDHGDHQDHDAGFRHLRDLRESKLARGLDVADVDEVLRLLEPFLTSGTLFDLGLAPAEIRARLKALDDSDLDPMSLVTERFVLLQALLKRAQEANDLAMTADALDQLGMVSGGVEAGSAMYASTTVASLYGSTAAAAARGDSGQFLDGIAELEAIRDDAGTNRVDHGFAVFGLSMLWHTRHKITRSAADLDQALRHYTALDVGSLSLRDATGLLDGMADSCWSLAALGYGTAAISVGFDTLRIRARHVLLQNTGEHAAQQAADAAARGQRVALRCAASGEFGRAVEAVEWGRGLVLHSATFTSGIAARLKAAGHVDLAAEFESGAGAVAGAGPDFAPSDVRRRALAVLGNVVEALTPPSSEEIASALRSLDAAGLVHLVPGQDGHTGRALVTTADGAVSEVLLPLLLDGPDSQVGRYLAMDDRHRREALPALCAWAWRAAVEPLLHRFSGGLPWLVLVPAGALGVVPWHAAAGEGRTAVREAGFTYAASARQLCELAQRDRQPVGASPVVVSNPAGTLAAAQYEAEFLHGLYPHGHFYGQVGPGVPVRGAGTPDEVLGENGASLQHLGCHASAGATPAQSALELARADLSVERMLRHAAARRNGVPGGLVVLAACESDLTASLHDESLTLASAYVAAGATGVVGTKWKVDDVESALLMCVFYDFLARRDMRPRDALRAVQLWALDHDRVVPAGVARHLSELGRAASLANPVYWAAFAHHGW</sequence>
<protein>
    <submittedName>
        <fullName evidence="2">CHAT domain-containing protein</fullName>
    </submittedName>
</protein>
<evidence type="ECO:0000313" key="3">
    <source>
        <dbReference type="Proteomes" id="UP001271792"/>
    </source>
</evidence>
<evidence type="ECO:0000313" key="2">
    <source>
        <dbReference type="EMBL" id="MDX8049710.1"/>
    </source>
</evidence>
<proteinExistence type="predicted"/>
<dbReference type="Pfam" id="PF12770">
    <property type="entry name" value="CHAT"/>
    <property type="match status" value="1"/>
</dbReference>
<organism evidence="2 3">
    <name type="scientific">Lentzea kristufekii</name>
    <dbReference type="NCBI Taxonomy" id="3095430"/>
    <lineage>
        <taxon>Bacteria</taxon>
        <taxon>Bacillati</taxon>
        <taxon>Actinomycetota</taxon>
        <taxon>Actinomycetes</taxon>
        <taxon>Pseudonocardiales</taxon>
        <taxon>Pseudonocardiaceae</taxon>
        <taxon>Lentzea</taxon>
    </lineage>
</organism>
<dbReference type="InterPro" id="IPR024983">
    <property type="entry name" value="CHAT_dom"/>
</dbReference>
<name>A0ABU4TNA6_9PSEU</name>
<dbReference type="RefSeq" id="WP_319983740.1">
    <property type="nucleotide sequence ID" value="NZ_JAXAVV010000004.1"/>
</dbReference>
<reference evidence="2 3" key="2">
    <citation type="submission" date="2023-11" db="EMBL/GenBank/DDBJ databases">
        <authorList>
            <person name="Lara A.C."/>
            <person name="Chronakova A."/>
        </authorList>
    </citation>
    <scope>NUCLEOTIDE SEQUENCE [LARGE SCALE GENOMIC DNA]</scope>
    <source>
        <strain evidence="2 3">BCCO 10_0798</strain>
    </source>
</reference>
<gene>
    <name evidence="2" type="ORF">SK571_09995</name>
</gene>